<feature type="non-terminal residue" evidence="14">
    <location>
        <position position="1"/>
    </location>
</feature>
<proteinExistence type="inferred from homology"/>
<keyword evidence="3 10" id="KW-1134">Transmembrane beta strand</keyword>
<evidence type="ECO:0000259" key="12">
    <source>
        <dbReference type="Pfam" id="PF00593"/>
    </source>
</evidence>
<evidence type="ECO:0000259" key="13">
    <source>
        <dbReference type="Pfam" id="PF07715"/>
    </source>
</evidence>
<dbReference type="AlphaFoldDB" id="A0A523YRH5"/>
<keyword evidence="7 10" id="KW-0472">Membrane</keyword>
<dbReference type="Gene3D" id="2.40.170.20">
    <property type="entry name" value="TonB-dependent receptor, beta-barrel domain"/>
    <property type="match status" value="1"/>
</dbReference>
<protein>
    <submittedName>
        <fullName evidence="14">TonB-dependent receptor</fullName>
    </submittedName>
</protein>
<dbReference type="GO" id="GO:0009279">
    <property type="term" value="C:cell outer membrane"/>
    <property type="evidence" value="ECO:0007669"/>
    <property type="project" value="UniProtKB-SubCell"/>
</dbReference>
<dbReference type="EMBL" id="SOIJ01000037">
    <property type="protein sequence ID" value="TET94088.1"/>
    <property type="molecule type" value="Genomic_DNA"/>
</dbReference>
<keyword evidence="2 10" id="KW-0813">Transport</keyword>
<dbReference type="InterPro" id="IPR037066">
    <property type="entry name" value="Plug_dom_sf"/>
</dbReference>
<evidence type="ECO:0000256" key="8">
    <source>
        <dbReference type="ARBA" id="ARBA00023170"/>
    </source>
</evidence>
<organism evidence="14 15">
    <name type="scientific">Aerophobetes bacterium</name>
    <dbReference type="NCBI Taxonomy" id="2030807"/>
    <lineage>
        <taxon>Bacteria</taxon>
        <taxon>Candidatus Aerophobota</taxon>
    </lineage>
</organism>
<dbReference type="Pfam" id="PF00593">
    <property type="entry name" value="TonB_dep_Rec_b-barrel"/>
    <property type="match status" value="1"/>
</dbReference>
<dbReference type="InterPro" id="IPR012910">
    <property type="entry name" value="Plug_dom"/>
</dbReference>
<dbReference type="PROSITE" id="PS52016">
    <property type="entry name" value="TONB_DEPENDENT_REC_3"/>
    <property type="match status" value="1"/>
</dbReference>
<dbReference type="InterPro" id="IPR039426">
    <property type="entry name" value="TonB-dep_rcpt-like"/>
</dbReference>
<keyword evidence="5" id="KW-0732">Signal</keyword>
<evidence type="ECO:0000256" key="2">
    <source>
        <dbReference type="ARBA" id="ARBA00022448"/>
    </source>
</evidence>
<dbReference type="GO" id="GO:0015344">
    <property type="term" value="F:siderophore uptake transmembrane transporter activity"/>
    <property type="evidence" value="ECO:0007669"/>
    <property type="project" value="TreeGrafter"/>
</dbReference>
<dbReference type="Pfam" id="PF07715">
    <property type="entry name" value="Plug"/>
    <property type="match status" value="1"/>
</dbReference>
<dbReference type="PANTHER" id="PTHR30069:SF29">
    <property type="entry name" value="HEMOGLOBIN AND HEMOGLOBIN-HAPTOGLOBIN-BINDING PROTEIN 1-RELATED"/>
    <property type="match status" value="1"/>
</dbReference>
<dbReference type="GO" id="GO:0044718">
    <property type="term" value="P:siderophore transmembrane transport"/>
    <property type="evidence" value="ECO:0007669"/>
    <property type="project" value="TreeGrafter"/>
</dbReference>
<comment type="caution">
    <text evidence="14">The sequence shown here is derived from an EMBL/GenBank/DDBJ whole genome shotgun (WGS) entry which is preliminary data.</text>
</comment>
<dbReference type="CDD" id="cd01347">
    <property type="entry name" value="ligand_gated_channel"/>
    <property type="match status" value="1"/>
</dbReference>
<evidence type="ECO:0000256" key="9">
    <source>
        <dbReference type="ARBA" id="ARBA00023237"/>
    </source>
</evidence>
<dbReference type="Gene3D" id="2.170.130.10">
    <property type="entry name" value="TonB-dependent receptor, plug domain"/>
    <property type="match status" value="1"/>
</dbReference>
<feature type="domain" description="TonB-dependent receptor plug" evidence="13">
    <location>
        <begin position="5"/>
        <end position="65"/>
    </location>
</feature>
<name>A0A523YRH5_UNCAE</name>
<evidence type="ECO:0000256" key="11">
    <source>
        <dbReference type="RuleBase" id="RU003357"/>
    </source>
</evidence>
<gene>
    <name evidence="14" type="ORF">E3J33_00720</name>
</gene>
<dbReference type="SUPFAM" id="SSF56935">
    <property type="entry name" value="Porins"/>
    <property type="match status" value="1"/>
</dbReference>
<evidence type="ECO:0000256" key="3">
    <source>
        <dbReference type="ARBA" id="ARBA00022452"/>
    </source>
</evidence>
<comment type="subcellular location">
    <subcellularLocation>
        <location evidence="1 10">Cell outer membrane</location>
        <topology evidence="1 10">Multi-pass membrane protein</topology>
    </subcellularLocation>
</comment>
<evidence type="ECO:0000256" key="10">
    <source>
        <dbReference type="PROSITE-ProRule" id="PRU01360"/>
    </source>
</evidence>
<evidence type="ECO:0000256" key="5">
    <source>
        <dbReference type="ARBA" id="ARBA00022729"/>
    </source>
</evidence>
<evidence type="ECO:0000313" key="15">
    <source>
        <dbReference type="Proteomes" id="UP000316925"/>
    </source>
</evidence>
<dbReference type="InterPro" id="IPR036942">
    <property type="entry name" value="Beta-barrel_TonB_sf"/>
</dbReference>
<accession>A0A523YRH5</accession>
<reference evidence="14 15" key="1">
    <citation type="submission" date="2019-03" db="EMBL/GenBank/DDBJ databases">
        <title>Metabolic potential of uncultured bacteria and archaea associated with petroleum seepage in deep-sea sediments.</title>
        <authorList>
            <person name="Dong X."/>
            <person name="Hubert C."/>
        </authorList>
    </citation>
    <scope>NUCLEOTIDE SEQUENCE [LARGE SCALE GENOMIC DNA]</scope>
    <source>
        <strain evidence="14">E29_bin28</strain>
    </source>
</reference>
<keyword evidence="6 11" id="KW-0798">TonB box</keyword>
<sequence>GSLTTAHIRGSAADQVLVLMDGRELNPAASGTVDLGLLPVQNIERIEVVRGPFSSLYGANALSGVINIITKPAPEKRQTEIRASYGTYETSEYTLTHGGKLDKTGYFLTAKLGDSAGDRENSGCNETHATAKLTYEVNDSSGFSLLAGYSHRDSGVPGSTTYPTPSAREEDKRNFLDFSYHKDLKRGARLLAKTFIEQYEICYQDPEAWGGPMKDTTENLASGVQMQYSLPWGRHFPTIGLELRQDRVKVTTIDGASRIGDPRKLNTVSLYLQDEINLSPRLVLVPGLRYDNPSAYASQCSPRVSLLYLLGHNTRLRASYGQAFRPPTVNELYWYEDWGWGMGLFGNEDLKPEKSRGYELGLEHQFSLPLLARISWFDRKTEQLISWVEISPWHWQATNVDKAHNQGIESELRLQLTSRLSLGLNYLYQQAKDEGEEYKGNYLAYTPEYKMGLSLEYETDFGLGIRIETEKVSEQYTNRENTQKLKGYNLLNARLSQRLTKKVAVFATGENLLDESYQVFRDYPMPGRRINLGMKIGL</sequence>
<feature type="domain" description="TonB-dependent receptor-like beta-barrel" evidence="12">
    <location>
        <begin position="113"/>
        <end position="512"/>
    </location>
</feature>
<dbReference type="PANTHER" id="PTHR30069">
    <property type="entry name" value="TONB-DEPENDENT OUTER MEMBRANE RECEPTOR"/>
    <property type="match status" value="1"/>
</dbReference>
<evidence type="ECO:0000256" key="7">
    <source>
        <dbReference type="ARBA" id="ARBA00023136"/>
    </source>
</evidence>
<comment type="similarity">
    <text evidence="10 11">Belongs to the TonB-dependent receptor family.</text>
</comment>
<evidence type="ECO:0000256" key="4">
    <source>
        <dbReference type="ARBA" id="ARBA00022692"/>
    </source>
</evidence>
<evidence type="ECO:0000256" key="1">
    <source>
        <dbReference type="ARBA" id="ARBA00004571"/>
    </source>
</evidence>
<evidence type="ECO:0000256" key="6">
    <source>
        <dbReference type="ARBA" id="ARBA00023077"/>
    </source>
</evidence>
<evidence type="ECO:0000313" key="14">
    <source>
        <dbReference type="EMBL" id="TET94088.1"/>
    </source>
</evidence>
<dbReference type="Proteomes" id="UP000316925">
    <property type="component" value="Unassembled WGS sequence"/>
</dbReference>
<keyword evidence="8 14" id="KW-0675">Receptor</keyword>
<dbReference type="InterPro" id="IPR000531">
    <property type="entry name" value="Beta-barrel_TonB"/>
</dbReference>
<keyword evidence="4 10" id="KW-0812">Transmembrane</keyword>
<keyword evidence="9 10" id="KW-0998">Cell outer membrane</keyword>